<sequence>MLQIDMKYQWRDFVADYQVSFSTGMHCIVGASGGGKSTLLALLGGYLRGEGKVTYNGAQLEHLAPYERPMTTLFQSDNLFPQLTVWDNVAIGVAPNRKLDSEQHQKVLFSLAQVGLEGFKDKLPHTLSGGQAQRVAIARTLVRNAPILLLDEPFSALDPDLREAMLRLIQELTLANDWTTLMVTHQPYEAQQLEARVVNVNAGRICE</sequence>
<keyword evidence="4" id="KW-0547">Nucleotide-binding</keyword>
<dbReference type="SUPFAM" id="SSF52540">
    <property type="entry name" value="P-loop containing nucleoside triphosphate hydrolases"/>
    <property type="match status" value="1"/>
</dbReference>
<dbReference type="InterPro" id="IPR050093">
    <property type="entry name" value="ABC_SmlMolc_Importer"/>
</dbReference>
<dbReference type="SMART" id="SM00382">
    <property type="entry name" value="AAA"/>
    <property type="match status" value="1"/>
</dbReference>
<evidence type="ECO:0000259" key="8">
    <source>
        <dbReference type="PROSITE" id="PS50893"/>
    </source>
</evidence>
<proteinExistence type="predicted"/>
<evidence type="ECO:0000313" key="10">
    <source>
        <dbReference type="Proteomes" id="UP000315901"/>
    </source>
</evidence>
<dbReference type="Gene3D" id="3.40.50.300">
    <property type="entry name" value="P-loop containing nucleotide triphosphate hydrolases"/>
    <property type="match status" value="1"/>
</dbReference>
<dbReference type="OrthoDB" id="9802264at2"/>
<keyword evidence="10" id="KW-1185">Reference proteome</keyword>
<evidence type="ECO:0000256" key="5">
    <source>
        <dbReference type="ARBA" id="ARBA00022840"/>
    </source>
</evidence>
<evidence type="ECO:0000256" key="6">
    <source>
        <dbReference type="ARBA" id="ARBA00022967"/>
    </source>
</evidence>
<dbReference type="InterPro" id="IPR003439">
    <property type="entry name" value="ABC_transporter-like_ATP-bd"/>
</dbReference>
<evidence type="ECO:0000256" key="4">
    <source>
        <dbReference type="ARBA" id="ARBA00022741"/>
    </source>
</evidence>
<evidence type="ECO:0000313" key="9">
    <source>
        <dbReference type="EMBL" id="TPE54672.1"/>
    </source>
</evidence>
<evidence type="ECO:0000256" key="2">
    <source>
        <dbReference type="ARBA" id="ARBA00022475"/>
    </source>
</evidence>
<feature type="domain" description="ABC transporter" evidence="8">
    <location>
        <begin position="1"/>
        <end position="207"/>
    </location>
</feature>
<evidence type="ECO:0000256" key="7">
    <source>
        <dbReference type="ARBA" id="ARBA00023136"/>
    </source>
</evidence>
<comment type="caution">
    <text evidence="9">The sequence shown here is derived from an EMBL/GenBank/DDBJ whole genome shotgun (WGS) entry which is preliminary data.</text>
</comment>
<dbReference type="PROSITE" id="PS50893">
    <property type="entry name" value="ABC_TRANSPORTER_2"/>
    <property type="match status" value="1"/>
</dbReference>
<evidence type="ECO:0000256" key="3">
    <source>
        <dbReference type="ARBA" id="ARBA00022519"/>
    </source>
</evidence>
<dbReference type="InterPro" id="IPR027417">
    <property type="entry name" value="P-loop_NTPase"/>
</dbReference>
<accession>A0A501X2F9</accession>
<keyword evidence="5 9" id="KW-0067">ATP-binding</keyword>
<dbReference type="AlphaFoldDB" id="A0A501X2F9"/>
<dbReference type="GO" id="GO:0016887">
    <property type="term" value="F:ATP hydrolysis activity"/>
    <property type="evidence" value="ECO:0007669"/>
    <property type="project" value="InterPro"/>
</dbReference>
<name>A0A501X2F9_9GAMM</name>
<protein>
    <submittedName>
        <fullName evidence="9">ATP-binding cassette domain-containing protein</fullName>
    </submittedName>
</protein>
<keyword evidence="2" id="KW-1003">Cell membrane</keyword>
<evidence type="ECO:0000256" key="1">
    <source>
        <dbReference type="ARBA" id="ARBA00022448"/>
    </source>
</evidence>
<dbReference type="PANTHER" id="PTHR42781">
    <property type="entry name" value="SPERMIDINE/PUTRESCINE IMPORT ATP-BINDING PROTEIN POTA"/>
    <property type="match status" value="1"/>
</dbReference>
<organism evidence="9 10">
    <name type="scientific">Maribrevibacterium harenarium</name>
    <dbReference type="NCBI Taxonomy" id="2589817"/>
    <lineage>
        <taxon>Bacteria</taxon>
        <taxon>Pseudomonadati</taxon>
        <taxon>Pseudomonadota</taxon>
        <taxon>Gammaproteobacteria</taxon>
        <taxon>Oceanospirillales</taxon>
        <taxon>Oceanospirillaceae</taxon>
        <taxon>Maribrevibacterium</taxon>
    </lineage>
</organism>
<gene>
    <name evidence="9" type="ORF">FJM67_03320</name>
</gene>
<dbReference type="Pfam" id="PF00005">
    <property type="entry name" value="ABC_tran"/>
    <property type="match status" value="1"/>
</dbReference>
<keyword evidence="3" id="KW-0997">Cell inner membrane</keyword>
<keyword evidence="6" id="KW-1278">Translocase</keyword>
<keyword evidence="1" id="KW-0813">Transport</keyword>
<dbReference type="RefSeq" id="WP_140587253.1">
    <property type="nucleotide sequence ID" value="NZ_VFRR01000004.1"/>
</dbReference>
<dbReference type="Proteomes" id="UP000315901">
    <property type="component" value="Unassembled WGS sequence"/>
</dbReference>
<dbReference type="GO" id="GO:0005524">
    <property type="term" value="F:ATP binding"/>
    <property type="evidence" value="ECO:0007669"/>
    <property type="project" value="UniProtKB-KW"/>
</dbReference>
<keyword evidence="7" id="KW-0472">Membrane</keyword>
<dbReference type="PROSITE" id="PS00211">
    <property type="entry name" value="ABC_TRANSPORTER_1"/>
    <property type="match status" value="1"/>
</dbReference>
<reference evidence="9 10" key="1">
    <citation type="submission" date="2019-06" db="EMBL/GenBank/DDBJ databases">
        <title>A novel bacterium of genus Marinomonas, isolated from coastal sand.</title>
        <authorList>
            <person name="Huang H."/>
            <person name="Mo K."/>
            <person name="Hu Y."/>
        </authorList>
    </citation>
    <scope>NUCLEOTIDE SEQUENCE [LARGE SCALE GENOMIC DNA]</scope>
    <source>
        <strain evidence="9 10">HB171799</strain>
    </source>
</reference>
<dbReference type="InterPro" id="IPR003593">
    <property type="entry name" value="AAA+_ATPase"/>
</dbReference>
<dbReference type="EMBL" id="VFRR01000004">
    <property type="protein sequence ID" value="TPE54672.1"/>
    <property type="molecule type" value="Genomic_DNA"/>
</dbReference>
<dbReference type="InterPro" id="IPR017871">
    <property type="entry name" value="ABC_transporter-like_CS"/>
</dbReference>
<dbReference type="PANTHER" id="PTHR42781:SF1">
    <property type="entry name" value="THIAMINE IMPORT ATP-BINDING PROTEIN THIQ"/>
    <property type="match status" value="1"/>
</dbReference>